<evidence type="ECO:0000313" key="2">
    <source>
        <dbReference type="EMBL" id="VFJ77586.1"/>
    </source>
</evidence>
<reference evidence="2" key="1">
    <citation type="submission" date="2019-02" db="EMBL/GenBank/DDBJ databases">
        <authorList>
            <person name="Gruber-Vodicka R. H."/>
            <person name="Seah K. B. B."/>
        </authorList>
    </citation>
    <scope>NUCLEOTIDE SEQUENCE</scope>
    <source>
        <strain evidence="2">BECK_BZ163</strain>
        <strain evidence="1">BECK_BZ165</strain>
    </source>
</reference>
<dbReference type="AlphaFoldDB" id="A0A450U385"/>
<protein>
    <recommendedName>
        <fullName evidence="3">mRNA interferase RelE/StbE</fullName>
    </recommendedName>
</protein>
<dbReference type="EMBL" id="CAADEZ010001006">
    <property type="protein sequence ID" value="VFJ77586.1"/>
    <property type="molecule type" value="Genomic_DNA"/>
</dbReference>
<proteinExistence type="predicted"/>
<accession>A0A450U385</accession>
<gene>
    <name evidence="2" type="ORF">BECKFM1743A_GA0114220_110062</name>
    <name evidence="1" type="ORF">BECKFM1743C_GA0114222_109572</name>
</gene>
<sequence>MIVKFRKSFERDLKRIENRSVLNQVREIIQQVEMAKEYQEVTGWLEWV</sequence>
<evidence type="ECO:0008006" key="3">
    <source>
        <dbReference type="Google" id="ProtNLM"/>
    </source>
</evidence>
<organism evidence="2">
    <name type="scientific">Candidatus Kentrum sp. FM</name>
    <dbReference type="NCBI Taxonomy" id="2126340"/>
    <lineage>
        <taxon>Bacteria</taxon>
        <taxon>Pseudomonadati</taxon>
        <taxon>Pseudomonadota</taxon>
        <taxon>Gammaproteobacteria</taxon>
        <taxon>Candidatus Kentrum</taxon>
    </lineage>
</organism>
<name>A0A450U385_9GAMM</name>
<dbReference type="EMBL" id="CAADFA010000957">
    <property type="protein sequence ID" value="VFJ77005.1"/>
    <property type="molecule type" value="Genomic_DNA"/>
</dbReference>
<evidence type="ECO:0000313" key="1">
    <source>
        <dbReference type="EMBL" id="VFJ77005.1"/>
    </source>
</evidence>